<dbReference type="FunFam" id="3.30.300.30:FF:000010">
    <property type="entry name" value="Enterobactin synthetase component F"/>
    <property type="match status" value="1"/>
</dbReference>
<keyword evidence="9" id="KW-0413">Isomerase</keyword>
<evidence type="ECO:0000259" key="7">
    <source>
        <dbReference type="PROSITE" id="PS50075"/>
    </source>
</evidence>
<dbReference type="GO" id="GO:0017000">
    <property type="term" value="P:antibiotic biosynthetic process"/>
    <property type="evidence" value="ECO:0007669"/>
    <property type="project" value="UniProtKB-KW"/>
</dbReference>
<dbReference type="Gene3D" id="3.40.47.10">
    <property type="match status" value="1"/>
</dbReference>
<accession>A0A0L6JGG9</accession>
<dbReference type="Pfam" id="PF00109">
    <property type="entry name" value="ketoacyl-synt"/>
    <property type="match status" value="1"/>
</dbReference>
<dbReference type="PROSITE" id="PS00012">
    <property type="entry name" value="PHOSPHOPANTETHEINE"/>
    <property type="match status" value="1"/>
</dbReference>
<dbReference type="Gene3D" id="3.30.559.30">
    <property type="entry name" value="Nonribosomal peptide synthetase, condensation domain"/>
    <property type="match status" value="2"/>
</dbReference>
<keyword evidence="5 9" id="KW-0808">Transferase</keyword>
<dbReference type="FunFam" id="3.40.50.980:FF:000001">
    <property type="entry name" value="Non-ribosomal peptide synthetase"/>
    <property type="match status" value="1"/>
</dbReference>
<dbReference type="OrthoDB" id="9765680at2"/>
<dbReference type="InterPro" id="IPR020459">
    <property type="entry name" value="AMP-binding"/>
</dbReference>
<evidence type="ECO:0000313" key="10">
    <source>
        <dbReference type="Proteomes" id="UP000036923"/>
    </source>
</evidence>
<dbReference type="NCBIfam" id="TIGR01733">
    <property type="entry name" value="AA-adenyl-dom"/>
    <property type="match status" value="1"/>
</dbReference>
<comment type="caution">
    <text evidence="9">The sequence shown here is derived from an EMBL/GenBank/DDBJ whole genome shotgun (WGS) entry which is preliminary data.</text>
</comment>
<dbReference type="SUPFAM" id="SSF56801">
    <property type="entry name" value="Acetyl-CoA synthetase-like"/>
    <property type="match status" value="1"/>
</dbReference>
<dbReference type="PANTHER" id="PTHR45527">
    <property type="entry name" value="NONRIBOSOMAL PEPTIDE SYNTHETASE"/>
    <property type="match status" value="1"/>
</dbReference>
<name>A0A0L6JGG9_9FIRM</name>
<dbReference type="Proteomes" id="UP000036923">
    <property type="component" value="Unassembled WGS sequence"/>
</dbReference>
<dbReference type="Pfam" id="PF22621">
    <property type="entry name" value="CurL-like_PKS_C"/>
    <property type="match status" value="1"/>
</dbReference>
<dbReference type="Pfam" id="PF00501">
    <property type="entry name" value="AMP-binding"/>
    <property type="match status" value="1"/>
</dbReference>
<dbReference type="Gene3D" id="2.30.38.10">
    <property type="entry name" value="Luciferase, Domain 3"/>
    <property type="match status" value="1"/>
</dbReference>
<dbReference type="FunFam" id="3.40.50.12780:FF:000012">
    <property type="entry name" value="Non-ribosomal peptide synthetase"/>
    <property type="match status" value="1"/>
</dbReference>
<dbReference type="InterPro" id="IPR014030">
    <property type="entry name" value="Ketoacyl_synth_N"/>
</dbReference>
<dbReference type="Pfam" id="PF13193">
    <property type="entry name" value="AMP-binding_C"/>
    <property type="match status" value="1"/>
</dbReference>
<keyword evidence="10" id="KW-1185">Reference proteome</keyword>
<evidence type="ECO:0000256" key="6">
    <source>
        <dbReference type="ARBA" id="ARBA00023194"/>
    </source>
</evidence>
<dbReference type="GO" id="GO:0050157">
    <property type="term" value="F:ornithine racemase activity"/>
    <property type="evidence" value="ECO:0007669"/>
    <property type="project" value="UniProtKB-EC"/>
</dbReference>
<dbReference type="CDD" id="cd19531">
    <property type="entry name" value="LCL_NRPS-like"/>
    <property type="match status" value="1"/>
</dbReference>
<feature type="domain" description="Carrier" evidence="7">
    <location>
        <begin position="703"/>
        <end position="778"/>
    </location>
</feature>
<dbReference type="FunFam" id="1.10.1200.10:FF:000005">
    <property type="entry name" value="Nonribosomal peptide synthetase 1"/>
    <property type="match status" value="2"/>
</dbReference>
<dbReference type="InterPro" id="IPR023213">
    <property type="entry name" value="CAT-like_dom_sf"/>
</dbReference>
<proteinExistence type="inferred from homology"/>
<dbReference type="InterPro" id="IPR010071">
    <property type="entry name" value="AA_adenyl_dom"/>
</dbReference>
<dbReference type="Gene3D" id="1.10.1240.100">
    <property type="match status" value="1"/>
</dbReference>
<dbReference type="InterPro" id="IPR009081">
    <property type="entry name" value="PP-bd_ACP"/>
</dbReference>
<dbReference type="InterPro" id="IPR025110">
    <property type="entry name" value="AMP-bd_C"/>
</dbReference>
<dbReference type="EC" id="2.3.1.94" evidence="9"/>
<dbReference type="Pfam" id="PF00668">
    <property type="entry name" value="Condensation"/>
    <property type="match status" value="1"/>
</dbReference>
<dbReference type="SMART" id="SM00823">
    <property type="entry name" value="PKS_PP"/>
    <property type="match status" value="2"/>
</dbReference>
<dbReference type="PROSITE" id="PS00455">
    <property type="entry name" value="AMP_BINDING"/>
    <property type="match status" value="1"/>
</dbReference>
<dbReference type="InterPro" id="IPR016039">
    <property type="entry name" value="Thiolase-like"/>
</dbReference>
<dbReference type="SUPFAM" id="SSF52777">
    <property type="entry name" value="CoA-dependent acyltransferases"/>
    <property type="match status" value="3"/>
</dbReference>
<dbReference type="InterPro" id="IPR020841">
    <property type="entry name" value="PKS_Beta-ketoAc_synthase_dom"/>
</dbReference>
<dbReference type="InterPro" id="IPR020806">
    <property type="entry name" value="PKS_PP-bd"/>
</dbReference>
<dbReference type="InterPro" id="IPR045851">
    <property type="entry name" value="AMP-bd_C_sf"/>
</dbReference>
<dbReference type="InterPro" id="IPR001242">
    <property type="entry name" value="Condensation_dom"/>
</dbReference>
<dbReference type="RefSeq" id="WP_050752960.1">
    <property type="nucleotide sequence ID" value="NZ_JQKC01000009.1"/>
</dbReference>
<dbReference type="SUPFAM" id="SSF53901">
    <property type="entry name" value="Thiolase-like"/>
    <property type="match status" value="1"/>
</dbReference>
<dbReference type="eggNOG" id="COG1020">
    <property type="taxonomic scope" value="Bacteria"/>
</dbReference>
<evidence type="ECO:0000259" key="8">
    <source>
        <dbReference type="PROSITE" id="PS52004"/>
    </source>
</evidence>
<dbReference type="PROSITE" id="PS52004">
    <property type="entry name" value="KS3_2"/>
    <property type="match status" value="1"/>
</dbReference>
<protein>
    <submittedName>
        <fullName evidence="9">Amino acid adenylation domain protein</fullName>
        <ecNumber evidence="9">2.3.1.94</ecNumber>
        <ecNumber evidence="9">5.1.1.12</ecNumber>
    </submittedName>
</protein>
<dbReference type="PROSITE" id="PS50075">
    <property type="entry name" value="CARRIER"/>
    <property type="match status" value="2"/>
</dbReference>
<dbReference type="FunFam" id="2.30.38.10:FF:000001">
    <property type="entry name" value="Non-ribosomal peptide synthetase PvdI"/>
    <property type="match status" value="1"/>
</dbReference>
<comment type="similarity">
    <text evidence="2">Belongs to the ATP-dependent AMP-binding enzyme family.</text>
</comment>
<dbReference type="CDD" id="cd00833">
    <property type="entry name" value="PKS"/>
    <property type="match status" value="1"/>
</dbReference>
<dbReference type="Gene3D" id="3.40.50.980">
    <property type="match status" value="2"/>
</dbReference>
<dbReference type="Pfam" id="PF02801">
    <property type="entry name" value="Ketoacyl-synt_C"/>
    <property type="match status" value="1"/>
</dbReference>
<dbReference type="PATRIC" id="fig|398512.5.peg.236"/>
<dbReference type="InterPro" id="IPR020845">
    <property type="entry name" value="AMP-binding_CS"/>
</dbReference>
<dbReference type="GO" id="GO:0004315">
    <property type="term" value="F:3-oxoacyl-[acyl-carrier-protein] synthase activity"/>
    <property type="evidence" value="ECO:0007669"/>
    <property type="project" value="InterPro"/>
</dbReference>
<dbReference type="InterPro" id="IPR036736">
    <property type="entry name" value="ACP-like_sf"/>
</dbReference>
<dbReference type="InterPro" id="IPR018201">
    <property type="entry name" value="Ketoacyl_synth_AS"/>
</dbReference>
<dbReference type="GO" id="GO:0006633">
    <property type="term" value="P:fatty acid biosynthetic process"/>
    <property type="evidence" value="ECO:0007669"/>
    <property type="project" value="InterPro"/>
</dbReference>
<keyword evidence="6" id="KW-0045">Antibiotic biosynthesis</keyword>
<evidence type="ECO:0000256" key="2">
    <source>
        <dbReference type="ARBA" id="ARBA00006432"/>
    </source>
</evidence>
<dbReference type="EC" id="5.1.1.12" evidence="9"/>
<evidence type="ECO:0000313" key="9">
    <source>
        <dbReference type="EMBL" id="KNY24966.1"/>
    </source>
</evidence>
<dbReference type="GO" id="GO:0044550">
    <property type="term" value="P:secondary metabolite biosynthetic process"/>
    <property type="evidence" value="ECO:0007669"/>
    <property type="project" value="UniProtKB-ARBA"/>
</dbReference>
<keyword evidence="9" id="KW-0012">Acyltransferase</keyword>
<dbReference type="GO" id="GO:0031177">
    <property type="term" value="F:phosphopantetheine binding"/>
    <property type="evidence" value="ECO:0007669"/>
    <property type="project" value="InterPro"/>
</dbReference>
<dbReference type="InterPro" id="IPR006162">
    <property type="entry name" value="Ppantetheine_attach_site"/>
</dbReference>
<dbReference type="GO" id="GO:0005829">
    <property type="term" value="C:cytosol"/>
    <property type="evidence" value="ECO:0007669"/>
    <property type="project" value="TreeGrafter"/>
</dbReference>
<dbReference type="Gene3D" id="3.30.300.30">
    <property type="match status" value="1"/>
</dbReference>
<feature type="domain" description="Ketosynthase family 3 (KS3)" evidence="8">
    <location>
        <begin position="26"/>
        <end position="452"/>
    </location>
</feature>
<dbReference type="Gene3D" id="3.30.559.10">
    <property type="entry name" value="Chloramphenicol acetyltransferase-like domain"/>
    <property type="match status" value="1"/>
</dbReference>
<dbReference type="InterPro" id="IPR000873">
    <property type="entry name" value="AMP-dep_synth/lig_dom"/>
</dbReference>
<dbReference type="GO" id="GO:0047879">
    <property type="term" value="F:erythronolide synthase activity"/>
    <property type="evidence" value="ECO:0007669"/>
    <property type="project" value="UniProtKB-EC"/>
</dbReference>
<dbReference type="InterPro" id="IPR014031">
    <property type="entry name" value="Ketoacyl_synth_C"/>
</dbReference>
<dbReference type="EMBL" id="LGTC01000001">
    <property type="protein sequence ID" value="KNY24966.1"/>
    <property type="molecule type" value="Genomic_DNA"/>
</dbReference>
<dbReference type="PRINTS" id="PR00154">
    <property type="entry name" value="AMPBINDING"/>
</dbReference>
<dbReference type="SUPFAM" id="SSF47336">
    <property type="entry name" value="ACP-like"/>
    <property type="match status" value="2"/>
</dbReference>
<evidence type="ECO:0000256" key="5">
    <source>
        <dbReference type="ARBA" id="ARBA00022679"/>
    </source>
</evidence>
<dbReference type="SMART" id="SM00825">
    <property type="entry name" value="PKS_KS"/>
    <property type="match status" value="1"/>
</dbReference>
<evidence type="ECO:0000256" key="4">
    <source>
        <dbReference type="ARBA" id="ARBA00022553"/>
    </source>
</evidence>
<organism evidence="9 10">
    <name type="scientific">Pseudobacteroides cellulosolvens ATCC 35603 = DSM 2933</name>
    <dbReference type="NCBI Taxonomy" id="398512"/>
    <lineage>
        <taxon>Bacteria</taxon>
        <taxon>Bacillati</taxon>
        <taxon>Bacillota</taxon>
        <taxon>Clostridia</taxon>
        <taxon>Eubacteriales</taxon>
        <taxon>Oscillospiraceae</taxon>
        <taxon>Pseudobacteroides</taxon>
    </lineage>
</organism>
<dbReference type="PANTHER" id="PTHR45527:SF1">
    <property type="entry name" value="FATTY ACID SYNTHASE"/>
    <property type="match status" value="1"/>
</dbReference>
<dbReference type="FunFam" id="3.30.559.30:FF:000001">
    <property type="entry name" value="Non-ribosomal peptide synthetase"/>
    <property type="match status" value="1"/>
</dbReference>
<evidence type="ECO:0000256" key="1">
    <source>
        <dbReference type="ARBA" id="ARBA00001957"/>
    </source>
</evidence>
<dbReference type="PROSITE" id="PS00606">
    <property type="entry name" value="KS3_1"/>
    <property type="match status" value="1"/>
</dbReference>
<evidence type="ECO:0000256" key="3">
    <source>
        <dbReference type="ARBA" id="ARBA00022450"/>
    </source>
</evidence>
<comment type="cofactor">
    <cofactor evidence="1">
        <name>pantetheine 4'-phosphate</name>
        <dbReference type="ChEBI" id="CHEBI:47942"/>
    </cofactor>
</comment>
<sequence>MLDFSMFKLTEDYSGQDKIEIKEVSAKEIAIIGVALKFPGAENTDEFWKLLENAEDCIRSIPEKRRKDTDAFLKAVQMEQKNAEYFQCAYLDEIDKFDYSFFRISPREASLMSPNQRLFLETAWKSIEDAGYGGNKLRGTKTGVYVGFGSDSPYDYKNYVAQMEPSFASEAVTGNLSPVIASRISYLLDLRGPSMSIDTACSSALVAVHTACMALRNGECDMAIAGSIRVNFLPVKGQFDLGVNSSDGRARTFDESSDGTGSGEGVAAVMLKPLNKAFRDGDNIYAVIKGSAINQDGSSIGITAPNVLAQEDVIIAAWRDAGIEPDTVSYIEAHGTGTKLGDPIEIDGIRRAFARYTDKKQFCAIGSVKTNMGHLDNAAGMAGLLKAVEALRRKKIPPSLHFNKPNRRIPFEMSPVYVNDRLNEWETDGFPRRCGVSSFGFSGTNCHMILEEAPEPGKKTPQKSFDVHLWTLSAKSEEGLKALICQYKLNLDGDLDIDLADICFTANTGRGHYNYRLAVICRDLKELKNTVSRLDITNMDEALPTNVYFGEHRLVSQDKAKIKRVEITDSEIKQLNEKASRKIKELKKGTFESCCILDEISRLYIAGADIDWEEMYRNMEVKRVSLPSYCFERNRCWVGVPDKCSNRGSGNIKDLLGFEDIPHNLKNEIEEQIKKWKMQLAVSLPSDSIMLPKIVEIKGRDTEIYTDSEKRIAEIWGEVLGFQELNIHDNFYELGGDSILAAKIVNRINSRIGTEISVADLLISQTVAELAVNLDIKHTAQDNGNQLYSIADKRDFKEYFAISPSQKRIYILQKMDEGSTIYNLPVFLSIEGNMDIECLETAIRELVGRHESLRTFFELKEGNIYQKVSTTVEVQVEWPPFDGKNLNDTLQKFIRPFDLSKAPLFRVGIIRLSEKEYIFMFDMHHIISDATSLDILVSELIRLYKGYILPELKIQYKDFAEWQLQFIDSGTVQKQKEYWLNLYRGDLPVLTIPTDFLRPAVQTFEGDKLHLTVSKELGADIIKYASANGVTLFMLLLAAYSILLSRYSGQEDIIVGTPVAGRNKADVENIIGVFLNTLAVRNYPCGEKTFEEFLVEVRDNTLKAFANQDYPFEELVESVAAKRDLSRNPLFDTMLILQNTGKIKFDIDGLKVKAYEHTHMVSKFDITVEAIEIHGSIRFSVEYNTRLFKKDTIQRFLDHYVNILKEVVMNPGLKLCEIEMLCSEEKNQILFEFNDTKRHYPKNTTIDKLFTEQVNRTPESIALVFGKKKMTYREMEDRANSLARTLRERGIGRDDIVGIMAERSLTMMIGIFGVLKAGGAYLPIDPQYPKERIGYMLEDSNAKMLLTMGHLMEQVQFKGLMLDLESEDVYSPDRSAIQAENTSEDLAYVIYTSGSTGKPKGVMIEHREVLNFIYGVAEKIEFSSDKTILALTTISFDIFVLETLLPLTRGLKVVIADENQQRNSALLNDLIESKNVDMLQITPSRLQLLMTGGVELTCFQSLKEIMVGGEPFPKKLLGDLRKMTNANIYNMYGPTETTVWSTIKKFELEEDINIGKPIANTQVYILDKYLRQQPVGVAGELFIAGYGLARGYLNRMDLTKEKFVCNPFDEGRRMYRTGDLARWLSDGNIECMGRNDHQVKVRGYRIELGEIEEVLLRYPGIEGCTVEVRESSEGNNILVGYYISQGNIPVSKLMNYLAMELPDYMVPGIYVHMDKFPMTPNGKVDRKALPEPDASRPELETQFVAAGTETEKVLSDIWREVLKKDLVGVRDNFFELGGNSLLLVQMNAAINERYPGKVDVADIFSHPTIEKLAQMIEKEKAFDINCLNLGFMPFPPEFFSERKGIGEESVLRFKIEEPVYRAMETVTAKRELEFEDILLGAYIYLLSEVSGEQLVHVNTVCDNKGYLNTITVNMNDARNLWTFFQDVHSHIEELRHKVGFTVEEVTRVQVDRKENSIIPLFITKYNNSGSMDNFDMVLKMDSGSGAIDIVCEYNGSRIGNEKVKEFILNYSRLVEMMVSQMEQIAFQQL</sequence>
<feature type="domain" description="Carrier" evidence="7">
    <location>
        <begin position="1745"/>
        <end position="1820"/>
    </location>
</feature>
<dbReference type="Gene3D" id="1.10.1200.10">
    <property type="entry name" value="ACP-like"/>
    <property type="match status" value="2"/>
</dbReference>
<keyword evidence="4" id="KW-0597">Phosphoprotein</keyword>
<keyword evidence="3" id="KW-0596">Phosphopantetheine</keyword>
<reference evidence="10" key="1">
    <citation type="submission" date="2015-07" db="EMBL/GenBank/DDBJ databases">
        <title>Near-Complete Genome Sequence of the Cellulolytic Bacterium Bacteroides (Pseudobacteroides) cellulosolvens ATCC 35603.</title>
        <authorList>
            <person name="Dassa B."/>
            <person name="Utturkar S.M."/>
            <person name="Klingeman D.M."/>
            <person name="Hurt R.A."/>
            <person name="Keller M."/>
            <person name="Xu J."/>
            <person name="Reddy Y.H.K."/>
            <person name="Borovok I."/>
            <person name="Grinberg I.R."/>
            <person name="Lamed R."/>
            <person name="Zhivin O."/>
            <person name="Bayer E.A."/>
            <person name="Brown S.D."/>
        </authorList>
    </citation>
    <scope>NUCLEOTIDE SEQUENCE [LARGE SCALE GENOMIC DNA]</scope>
    <source>
        <strain evidence="10">DSM 2933</strain>
    </source>
</reference>
<dbReference type="GO" id="GO:0043041">
    <property type="term" value="P:amino acid activation for nonribosomal peptide biosynthetic process"/>
    <property type="evidence" value="ECO:0007669"/>
    <property type="project" value="TreeGrafter"/>
</dbReference>
<dbReference type="Pfam" id="PF00550">
    <property type="entry name" value="PP-binding"/>
    <property type="match status" value="2"/>
</dbReference>
<dbReference type="STRING" id="398512.Bccel_0223"/>
<gene>
    <name evidence="9" type="ORF">Bccel_0223</name>
</gene>